<reference evidence="3 4" key="1">
    <citation type="submission" date="2023-05" db="EMBL/GenBank/DDBJ databases">
        <title>Flavobacterium sedimenti sp. nov., isolated from the sediment.</title>
        <authorList>
            <person name="Wu N."/>
        </authorList>
    </citation>
    <scope>NUCLEOTIDE SEQUENCE [LARGE SCALE GENOMIC DNA]</scope>
    <source>
        <strain evidence="3 4">YZ-48</strain>
    </source>
</reference>
<protein>
    <submittedName>
        <fullName evidence="3">Alpha/beta hydrolase</fullName>
    </submittedName>
</protein>
<dbReference type="Pfam" id="PF00561">
    <property type="entry name" value="Abhydrolase_1"/>
    <property type="match status" value="1"/>
</dbReference>
<evidence type="ECO:0000259" key="1">
    <source>
        <dbReference type="Pfam" id="PF00561"/>
    </source>
</evidence>
<sequence length="288" mass="32568">MTKKAQKSTQSLQIPKPILVTTSILKRISPQLTTRFAARLFTTPIKHKTPKREWHMENNSLTTSLLIPKLNKKIRVYCYGESKKRVLLVHGWSGRGTQLVKIADMLVNMGYQTVSFDAPAHGKSEGKTTIMTEFIASILELEKQFGPFEFAVGHSLGGMSILNAIRQNLHVKKAVIIGSGDVILDILEDFVKKLKLPVNYAGLLKAHFERKFGEPMENYAAHVAAKEVKIPVLIIHDKNDHEVDIKAAYNIHKYLENSELIITEQLGHRKILGNEKVIDSIKEYLEKH</sequence>
<evidence type="ECO:0000313" key="4">
    <source>
        <dbReference type="Proteomes" id="UP001230035"/>
    </source>
</evidence>
<dbReference type="InterPro" id="IPR013595">
    <property type="entry name" value="Pept_S33_TAP-like_C"/>
</dbReference>
<comment type="caution">
    <text evidence="3">The sequence shown here is derived from an EMBL/GenBank/DDBJ whole genome shotgun (WGS) entry which is preliminary data.</text>
</comment>
<keyword evidence="3" id="KW-0378">Hydrolase</keyword>
<dbReference type="Proteomes" id="UP001230035">
    <property type="component" value="Unassembled WGS sequence"/>
</dbReference>
<proteinExistence type="predicted"/>
<evidence type="ECO:0000313" key="3">
    <source>
        <dbReference type="EMBL" id="MDI9257329.1"/>
    </source>
</evidence>
<gene>
    <name evidence="3" type="ORF">QHT84_07865</name>
</gene>
<dbReference type="RefSeq" id="WP_283239009.1">
    <property type="nucleotide sequence ID" value="NZ_JASGBP010000003.1"/>
</dbReference>
<dbReference type="SUPFAM" id="SSF53474">
    <property type="entry name" value="alpha/beta-Hydrolases"/>
    <property type="match status" value="1"/>
</dbReference>
<keyword evidence="4" id="KW-1185">Reference proteome</keyword>
<feature type="domain" description="Peptidase S33 tripeptidyl aminopeptidase-like C-terminal" evidence="2">
    <location>
        <begin position="223"/>
        <end position="286"/>
    </location>
</feature>
<dbReference type="EMBL" id="JASGBP010000003">
    <property type="protein sequence ID" value="MDI9257329.1"/>
    <property type="molecule type" value="Genomic_DNA"/>
</dbReference>
<dbReference type="Pfam" id="PF08386">
    <property type="entry name" value="Abhydrolase_4"/>
    <property type="match status" value="1"/>
</dbReference>
<organism evidence="3 4">
    <name type="scientific">Flavobacterium sedimenticola</name>
    <dbReference type="NCBI Taxonomy" id="3043286"/>
    <lineage>
        <taxon>Bacteria</taxon>
        <taxon>Pseudomonadati</taxon>
        <taxon>Bacteroidota</taxon>
        <taxon>Flavobacteriia</taxon>
        <taxon>Flavobacteriales</taxon>
        <taxon>Flavobacteriaceae</taxon>
        <taxon>Flavobacterium</taxon>
    </lineage>
</organism>
<dbReference type="InterPro" id="IPR000073">
    <property type="entry name" value="AB_hydrolase_1"/>
</dbReference>
<dbReference type="GO" id="GO:0016787">
    <property type="term" value="F:hydrolase activity"/>
    <property type="evidence" value="ECO:0007669"/>
    <property type="project" value="UniProtKB-KW"/>
</dbReference>
<feature type="domain" description="AB hydrolase-1" evidence="1">
    <location>
        <begin position="85"/>
        <end position="179"/>
    </location>
</feature>
<dbReference type="Gene3D" id="3.40.50.1820">
    <property type="entry name" value="alpha/beta hydrolase"/>
    <property type="match status" value="1"/>
</dbReference>
<accession>A0ABT6XRQ1</accession>
<dbReference type="PANTHER" id="PTHR43689:SF8">
    <property type="entry name" value="ALPHA_BETA-HYDROLASES SUPERFAMILY PROTEIN"/>
    <property type="match status" value="1"/>
</dbReference>
<dbReference type="InterPro" id="IPR029058">
    <property type="entry name" value="AB_hydrolase_fold"/>
</dbReference>
<evidence type="ECO:0000259" key="2">
    <source>
        <dbReference type="Pfam" id="PF08386"/>
    </source>
</evidence>
<dbReference type="PANTHER" id="PTHR43689">
    <property type="entry name" value="HYDROLASE"/>
    <property type="match status" value="1"/>
</dbReference>
<name>A0ABT6XRQ1_9FLAO</name>